<accession>A0A173RAK6</accession>
<dbReference type="PANTHER" id="PTHR21461:SF69">
    <property type="entry name" value="GLYCOSYLTRANSFERASE FAMILY 92 PROTEIN"/>
    <property type="match status" value="1"/>
</dbReference>
<protein>
    <submittedName>
        <fullName evidence="4">Glycosyl transferase family 2</fullName>
    </submittedName>
</protein>
<dbReference type="InterPro" id="IPR029044">
    <property type="entry name" value="Nucleotide-diphossugar_trans"/>
</dbReference>
<dbReference type="GO" id="GO:0005737">
    <property type="term" value="C:cytoplasm"/>
    <property type="evidence" value="ECO:0007669"/>
    <property type="project" value="TreeGrafter"/>
</dbReference>
<dbReference type="GO" id="GO:0016020">
    <property type="term" value="C:membrane"/>
    <property type="evidence" value="ECO:0007669"/>
    <property type="project" value="UniProtKB-SubCell"/>
</dbReference>
<dbReference type="GO" id="GO:0016757">
    <property type="term" value="F:glycosyltransferase activity"/>
    <property type="evidence" value="ECO:0007669"/>
    <property type="project" value="TreeGrafter"/>
</dbReference>
<sequence>MMRFLQSCVYSLDIMIYFRGKSNNEKLRKILSIILIPAGIVRYIYASIKAMFINTKSEKCAVVLIIKNEGKYIKEYVEYYTALDCDLIIYDNDSDDGTASIVKKYRNVTYIPWHGKKRQIDAYNQACKKYEKKYKYIMFFDADEFLIADDLLKGKSLYQILDSVFKRQKKTACLGINWLIFGSSNLVEDPEDGVINAFTHCARDEFEWNQLVKSCVIQSKIVGWVNPHLPLQTFGYKKINLDGKKIVQPRNELPKKKKIRLYHYFVKNKKHFEEKVNKGMADRNAKRSMDEFYYYDKNDVINYKAISVRDYILKK</sequence>
<keyword evidence="3" id="KW-1133">Transmembrane helix</keyword>
<evidence type="ECO:0000313" key="5">
    <source>
        <dbReference type="Proteomes" id="UP000095553"/>
    </source>
</evidence>
<gene>
    <name evidence="4" type="ORF">ERS852571_00367</name>
</gene>
<evidence type="ECO:0000256" key="1">
    <source>
        <dbReference type="ARBA" id="ARBA00004167"/>
    </source>
</evidence>
<dbReference type="SUPFAM" id="SSF53448">
    <property type="entry name" value="Nucleotide-diphospho-sugar transferases"/>
    <property type="match status" value="1"/>
</dbReference>
<evidence type="ECO:0000256" key="3">
    <source>
        <dbReference type="ARBA" id="ARBA00022989"/>
    </source>
</evidence>
<name>A0A173RAK6_ANAHA</name>
<keyword evidence="4" id="KW-0808">Transferase</keyword>
<dbReference type="Pfam" id="PF13704">
    <property type="entry name" value="Glyco_tranf_2_4"/>
    <property type="match status" value="1"/>
</dbReference>
<proteinExistence type="predicted"/>
<reference evidence="4 5" key="1">
    <citation type="submission" date="2015-09" db="EMBL/GenBank/DDBJ databases">
        <authorList>
            <consortium name="Pathogen Informatics"/>
        </authorList>
    </citation>
    <scope>NUCLEOTIDE SEQUENCE [LARGE SCALE GENOMIC DNA]</scope>
    <source>
        <strain evidence="4 5">2789STDY5834959</strain>
    </source>
</reference>
<dbReference type="AlphaFoldDB" id="A0A173RAK6"/>
<dbReference type="PANTHER" id="PTHR21461">
    <property type="entry name" value="GLYCOSYLTRANSFERASE FAMILY 92 PROTEIN"/>
    <property type="match status" value="1"/>
</dbReference>
<dbReference type="CDD" id="cd00761">
    <property type="entry name" value="Glyco_tranf_GTA_type"/>
    <property type="match status" value="1"/>
</dbReference>
<evidence type="ECO:0000256" key="2">
    <source>
        <dbReference type="ARBA" id="ARBA00022692"/>
    </source>
</evidence>
<dbReference type="Gene3D" id="3.90.550.10">
    <property type="entry name" value="Spore Coat Polysaccharide Biosynthesis Protein SpsA, Chain A"/>
    <property type="match status" value="1"/>
</dbReference>
<organism evidence="4 5">
    <name type="scientific">Anaerostipes hadrus</name>
    <dbReference type="NCBI Taxonomy" id="649756"/>
    <lineage>
        <taxon>Bacteria</taxon>
        <taxon>Bacillati</taxon>
        <taxon>Bacillota</taxon>
        <taxon>Clostridia</taxon>
        <taxon>Lachnospirales</taxon>
        <taxon>Lachnospiraceae</taxon>
        <taxon>Anaerostipes</taxon>
    </lineage>
</organism>
<dbReference type="EMBL" id="CYXY01000002">
    <property type="protein sequence ID" value="CUM74980.1"/>
    <property type="molecule type" value="Genomic_DNA"/>
</dbReference>
<dbReference type="RefSeq" id="WP_055072286.1">
    <property type="nucleotide sequence ID" value="NZ_CYXY01000002.1"/>
</dbReference>
<evidence type="ECO:0000313" key="4">
    <source>
        <dbReference type="EMBL" id="CUM74980.1"/>
    </source>
</evidence>
<comment type="subcellular location">
    <subcellularLocation>
        <location evidence="1">Membrane</location>
        <topology evidence="1">Single-pass membrane protein</topology>
    </subcellularLocation>
</comment>
<keyword evidence="3" id="KW-0472">Membrane</keyword>
<keyword evidence="2" id="KW-0812">Transmembrane</keyword>
<dbReference type="Proteomes" id="UP000095553">
    <property type="component" value="Unassembled WGS sequence"/>
</dbReference>